<gene>
    <name evidence="1" type="ORF">LCGC14_1047450</name>
</gene>
<protein>
    <submittedName>
        <fullName evidence="1">Uncharacterized protein</fullName>
    </submittedName>
</protein>
<comment type="caution">
    <text evidence="1">The sequence shown here is derived from an EMBL/GenBank/DDBJ whole genome shotgun (WGS) entry which is preliminary data.</text>
</comment>
<organism evidence="1">
    <name type="scientific">marine sediment metagenome</name>
    <dbReference type="NCBI Taxonomy" id="412755"/>
    <lineage>
        <taxon>unclassified sequences</taxon>
        <taxon>metagenomes</taxon>
        <taxon>ecological metagenomes</taxon>
    </lineage>
</organism>
<dbReference type="AlphaFoldDB" id="A0A0F9MPW9"/>
<dbReference type="EMBL" id="LAZR01004357">
    <property type="protein sequence ID" value="KKN09355.1"/>
    <property type="molecule type" value="Genomic_DNA"/>
</dbReference>
<sequence length="112" mass="12483">MKLQDTYDVKKGKAADVFSVDPAVFMMKVVHFCTKEMEELENVPQAGIAFYKKLSEQELLWLLSMTMRGFHSKLGDAMGMMMDGVAGGLSDKDKEADNPLKVIMGIMGKKKT</sequence>
<reference evidence="1" key="1">
    <citation type="journal article" date="2015" name="Nature">
        <title>Complex archaea that bridge the gap between prokaryotes and eukaryotes.</title>
        <authorList>
            <person name="Spang A."/>
            <person name="Saw J.H."/>
            <person name="Jorgensen S.L."/>
            <person name="Zaremba-Niedzwiedzka K."/>
            <person name="Martijn J."/>
            <person name="Lind A.E."/>
            <person name="van Eijk R."/>
            <person name="Schleper C."/>
            <person name="Guy L."/>
            <person name="Ettema T.J."/>
        </authorList>
    </citation>
    <scope>NUCLEOTIDE SEQUENCE</scope>
</reference>
<accession>A0A0F9MPW9</accession>
<name>A0A0F9MPW9_9ZZZZ</name>
<evidence type="ECO:0000313" key="1">
    <source>
        <dbReference type="EMBL" id="KKN09355.1"/>
    </source>
</evidence>
<proteinExistence type="predicted"/>